<protein>
    <recommendedName>
        <fullName evidence="2">LNS2/PITP domain-containing protein</fullName>
    </recommendedName>
</protein>
<reference evidence="3 4" key="1">
    <citation type="journal article" date="2015" name="Nat. Commun.">
        <title>Lucilia cuprina genome unlocks parasitic fly biology to underpin future interventions.</title>
        <authorList>
            <person name="Anstead C.A."/>
            <person name="Korhonen P.K."/>
            <person name="Young N.D."/>
            <person name="Hall R.S."/>
            <person name="Jex A.R."/>
            <person name="Murali S.C."/>
            <person name="Hughes D.S."/>
            <person name="Lee S.F."/>
            <person name="Perry T."/>
            <person name="Stroehlein A.J."/>
            <person name="Ansell B.R."/>
            <person name="Breugelmans B."/>
            <person name="Hofmann A."/>
            <person name="Qu J."/>
            <person name="Dugan S."/>
            <person name="Lee S.L."/>
            <person name="Chao H."/>
            <person name="Dinh H."/>
            <person name="Han Y."/>
            <person name="Doddapaneni H.V."/>
            <person name="Worley K.C."/>
            <person name="Muzny D.M."/>
            <person name="Ioannidis P."/>
            <person name="Waterhouse R.M."/>
            <person name="Zdobnov E.M."/>
            <person name="James P.J."/>
            <person name="Bagnall N.H."/>
            <person name="Kotze A.C."/>
            <person name="Gibbs R.A."/>
            <person name="Richards S."/>
            <person name="Batterham P."/>
            <person name="Gasser R.B."/>
        </authorList>
    </citation>
    <scope>NUCLEOTIDE SEQUENCE [LARGE SCALE GENOMIC DNA]</scope>
    <source>
        <strain evidence="3 4">LS</strain>
        <tissue evidence="3">Full body</tissue>
    </source>
</reference>
<evidence type="ECO:0000313" key="3">
    <source>
        <dbReference type="EMBL" id="KNC24778.1"/>
    </source>
</evidence>
<dbReference type="InterPro" id="IPR031315">
    <property type="entry name" value="LNS2/PITP"/>
</dbReference>
<comment type="caution">
    <text evidence="3">The sequence shown here is derived from an EMBL/GenBank/DDBJ whole genome shotgun (WGS) entry which is preliminary data.</text>
</comment>
<dbReference type="PANTHER" id="PTHR12181">
    <property type="entry name" value="LIPIN"/>
    <property type="match status" value="1"/>
</dbReference>
<dbReference type="SMART" id="SM00775">
    <property type="entry name" value="LNS2"/>
    <property type="match status" value="1"/>
</dbReference>
<gene>
    <name evidence="3" type="ORF">FF38_06038</name>
</gene>
<dbReference type="Pfam" id="PF08235">
    <property type="entry name" value="LNS2"/>
    <property type="match status" value="1"/>
</dbReference>
<keyword evidence="4" id="KW-1185">Reference proteome</keyword>
<feature type="region of interest" description="Disordered" evidence="1">
    <location>
        <begin position="155"/>
        <end position="179"/>
    </location>
</feature>
<dbReference type="GO" id="GO:0009062">
    <property type="term" value="P:fatty acid catabolic process"/>
    <property type="evidence" value="ECO:0007669"/>
    <property type="project" value="TreeGrafter"/>
</dbReference>
<dbReference type="InterPro" id="IPR026058">
    <property type="entry name" value="LIPIN"/>
</dbReference>
<dbReference type="Proteomes" id="UP000037069">
    <property type="component" value="Unassembled WGS sequence"/>
</dbReference>
<dbReference type="STRING" id="7375.A0A0L0BXK3"/>
<evidence type="ECO:0000256" key="1">
    <source>
        <dbReference type="SAM" id="MobiDB-lite"/>
    </source>
</evidence>
<feature type="compositionally biased region" description="Basic residues" evidence="1">
    <location>
        <begin position="124"/>
        <end position="133"/>
    </location>
</feature>
<dbReference type="GO" id="GO:0005634">
    <property type="term" value="C:nucleus"/>
    <property type="evidence" value="ECO:0007669"/>
    <property type="project" value="TreeGrafter"/>
</dbReference>
<dbReference type="GO" id="GO:0008195">
    <property type="term" value="F:phosphatidate phosphatase activity"/>
    <property type="evidence" value="ECO:0007669"/>
    <property type="project" value="TreeGrafter"/>
</dbReference>
<proteinExistence type="predicted"/>
<dbReference type="PANTHER" id="PTHR12181:SF12">
    <property type="entry name" value="PHOSPHATIDATE PHOSPHATASE"/>
    <property type="match status" value="1"/>
</dbReference>
<accession>A0A0L0BXK3</accession>
<evidence type="ECO:0000313" key="4">
    <source>
        <dbReference type="Proteomes" id="UP000037069"/>
    </source>
</evidence>
<organism evidence="3 4">
    <name type="scientific">Lucilia cuprina</name>
    <name type="common">Green bottle fly</name>
    <name type="synonym">Australian sheep blowfly</name>
    <dbReference type="NCBI Taxonomy" id="7375"/>
    <lineage>
        <taxon>Eukaryota</taxon>
        <taxon>Metazoa</taxon>
        <taxon>Ecdysozoa</taxon>
        <taxon>Arthropoda</taxon>
        <taxon>Hexapoda</taxon>
        <taxon>Insecta</taxon>
        <taxon>Pterygota</taxon>
        <taxon>Neoptera</taxon>
        <taxon>Endopterygota</taxon>
        <taxon>Diptera</taxon>
        <taxon>Brachycera</taxon>
        <taxon>Muscomorpha</taxon>
        <taxon>Oestroidea</taxon>
        <taxon>Calliphoridae</taxon>
        <taxon>Luciliinae</taxon>
        <taxon>Lucilia</taxon>
    </lineage>
</organism>
<name>A0A0L0BXK3_LUCCU</name>
<evidence type="ECO:0000259" key="2">
    <source>
        <dbReference type="SMART" id="SM00775"/>
    </source>
</evidence>
<dbReference type="EMBL" id="JRES01001174">
    <property type="protein sequence ID" value="KNC24778.1"/>
    <property type="molecule type" value="Genomic_DNA"/>
</dbReference>
<dbReference type="OrthoDB" id="4567at2759"/>
<feature type="domain" description="LNS2/PITP" evidence="2">
    <location>
        <begin position="1"/>
        <end position="58"/>
    </location>
</feature>
<sequence length="226" mass="25223">MACLRDIAKLYEYDYDKDSTPFYAGFGNRMTDAVSYRSVGVPPTKIFTINSVSEVKMELLELTGVKSSYILITDLVDQLFPPVGPGQNKMLQLNSVGFSDANFWKPPLPELSDEESDEEDIKHLKPSNHTMKRRTSTMNWDRNLNATLNELGSDFDVDLDSDETEGDLYGEEDDDQDFDADEDSLIRSILEANKRADDFNIACAIALVGEAPYTIDESLLALGLGP</sequence>
<dbReference type="AlphaFoldDB" id="A0A0L0BXK3"/>
<dbReference type="GO" id="GO:0019432">
    <property type="term" value="P:triglyceride biosynthetic process"/>
    <property type="evidence" value="ECO:0007669"/>
    <property type="project" value="TreeGrafter"/>
</dbReference>
<dbReference type="InterPro" id="IPR013209">
    <property type="entry name" value="LNS2"/>
</dbReference>
<feature type="region of interest" description="Disordered" evidence="1">
    <location>
        <begin position="107"/>
        <end position="133"/>
    </location>
</feature>